<sequence length="105" mass="11791">MSLHSSLPNSVAERRESHPVSPSPNLSLLLPRLANEQRASTGAIEVVEGILLILRFVCLNSEEEEGVCMRGLGKEGKIDSFFLVIWLLKWKWEYPEGERRDVDGG</sequence>
<gene>
    <name evidence="2" type="ORF">G2W53_012717</name>
</gene>
<dbReference type="EMBL" id="JAAIUW010000005">
    <property type="protein sequence ID" value="KAF7830384.1"/>
    <property type="molecule type" value="Genomic_DNA"/>
</dbReference>
<keyword evidence="3" id="KW-1185">Reference proteome</keyword>
<reference evidence="2" key="1">
    <citation type="submission" date="2020-09" db="EMBL/GenBank/DDBJ databases">
        <title>Genome-Enabled Discovery of Anthraquinone Biosynthesis in Senna tora.</title>
        <authorList>
            <person name="Kang S.-H."/>
            <person name="Pandey R.P."/>
            <person name="Lee C.-M."/>
            <person name="Sim J.-S."/>
            <person name="Jeong J.-T."/>
            <person name="Choi B.-S."/>
            <person name="Jung M."/>
            <person name="Ginzburg D."/>
            <person name="Zhao K."/>
            <person name="Won S.Y."/>
            <person name="Oh T.-J."/>
            <person name="Yu Y."/>
            <person name="Kim N.-H."/>
            <person name="Lee O.R."/>
            <person name="Lee T.-H."/>
            <person name="Bashyal P."/>
            <person name="Kim T.-S."/>
            <person name="Lee W.-H."/>
            <person name="Kawkins C."/>
            <person name="Kim C.-K."/>
            <person name="Kim J.S."/>
            <person name="Ahn B.O."/>
            <person name="Rhee S.Y."/>
            <person name="Sohng J.K."/>
        </authorList>
    </citation>
    <scope>NUCLEOTIDE SEQUENCE</scope>
    <source>
        <tissue evidence="2">Leaf</tissue>
    </source>
</reference>
<feature type="region of interest" description="Disordered" evidence="1">
    <location>
        <begin position="1"/>
        <end position="26"/>
    </location>
</feature>
<accession>A0A834U422</accession>
<evidence type="ECO:0000313" key="2">
    <source>
        <dbReference type="EMBL" id="KAF7830384.1"/>
    </source>
</evidence>
<name>A0A834U422_9FABA</name>
<evidence type="ECO:0000256" key="1">
    <source>
        <dbReference type="SAM" id="MobiDB-lite"/>
    </source>
</evidence>
<organism evidence="2 3">
    <name type="scientific">Senna tora</name>
    <dbReference type="NCBI Taxonomy" id="362788"/>
    <lineage>
        <taxon>Eukaryota</taxon>
        <taxon>Viridiplantae</taxon>
        <taxon>Streptophyta</taxon>
        <taxon>Embryophyta</taxon>
        <taxon>Tracheophyta</taxon>
        <taxon>Spermatophyta</taxon>
        <taxon>Magnoliopsida</taxon>
        <taxon>eudicotyledons</taxon>
        <taxon>Gunneridae</taxon>
        <taxon>Pentapetalae</taxon>
        <taxon>rosids</taxon>
        <taxon>fabids</taxon>
        <taxon>Fabales</taxon>
        <taxon>Fabaceae</taxon>
        <taxon>Caesalpinioideae</taxon>
        <taxon>Cassia clade</taxon>
        <taxon>Senna</taxon>
    </lineage>
</organism>
<proteinExistence type="predicted"/>
<comment type="caution">
    <text evidence="2">The sequence shown here is derived from an EMBL/GenBank/DDBJ whole genome shotgun (WGS) entry which is preliminary data.</text>
</comment>
<protein>
    <submittedName>
        <fullName evidence="2">Uncharacterized protein</fullName>
    </submittedName>
</protein>
<dbReference type="AlphaFoldDB" id="A0A834U422"/>
<evidence type="ECO:0000313" key="3">
    <source>
        <dbReference type="Proteomes" id="UP000634136"/>
    </source>
</evidence>
<dbReference type="Proteomes" id="UP000634136">
    <property type="component" value="Unassembled WGS sequence"/>
</dbReference>